<comment type="cofactor">
    <cofactor evidence="5">
        <name>Fe(2+)</name>
        <dbReference type="ChEBI" id="CHEBI:29033"/>
    </cofactor>
    <text evidence="5">Binds 1 Fe(2+) ion per subunit.</text>
</comment>
<dbReference type="PANTHER" id="PTHR10543">
    <property type="entry name" value="BETA-CAROTENE DIOXYGENASE"/>
    <property type="match status" value="1"/>
</dbReference>
<dbReference type="GO" id="GO:0046872">
    <property type="term" value="F:metal ion binding"/>
    <property type="evidence" value="ECO:0007669"/>
    <property type="project" value="UniProtKB-KW"/>
</dbReference>
<sequence length="551" mass="61555">MLASESFSYPEYNHKLQKDNVFLDTPEVTEPVWLETKRGTIPCWINGVMYRTGPAKYKLDNDTVITHALDGMPFAHRFEFKEGKVRYNSRHIAASVEKALVDKTQAPLFVGYTPDKESWICNAPKMLEPLASDPTAVLAGETISAVSPVVPFEKDGKQDDDPLVVVARSSGAYQQHIHSDTLEPKRAFKYDELDPQLEGIMSSSHAQVDPVTGEVVNFMAHPATGITVFSHQSKSNTTTILGKITHRKIPNATTDPVPIEPSFIHSFWLSRNYVIIPELPLRLKNGGMDAIQTGSFATGLAWDQGSPVYLHIVSRVDKQHVASVQVRPAFFMFHDVNAYEENDELVLDAPIFQDADIVMHTHMFGSNLILRTDMSFVQDEEKVNGMTYPPSQDDVPVCRLCRFWIDMRTWQLKEHKVLADQFEFPAVARPMQPYRYAWGASGIVCSRVSDTKDNNSFPQMGLVKVDVHQGITARFDKQHWVCQEPIFVPKPGSDQEDEGVLLTQVNAFDAGGVENLLVIVDAKTMQELAVCVIGSFAASTLHGSYIDLSQA</sequence>
<accession>A0A077W8X0</accession>
<gene>
    <name evidence="6" type="ORF">LRAMOSA00888</name>
</gene>
<dbReference type="InterPro" id="IPR004294">
    <property type="entry name" value="Carotenoid_Oase"/>
</dbReference>
<evidence type="ECO:0000256" key="1">
    <source>
        <dbReference type="ARBA" id="ARBA00006787"/>
    </source>
</evidence>
<reference evidence="6" key="1">
    <citation type="journal article" date="2014" name="Genome Announc.">
        <title>De novo whole-genome sequence and genome annotation of Lichtheimia ramosa.</title>
        <authorList>
            <person name="Linde J."/>
            <person name="Schwartze V."/>
            <person name="Binder U."/>
            <person name="Lass-Florl C."/>
            <person name="Voigt K."/>
            <person name="Horn F."/>
        </authorList>
    </citation>
    <scope>NUCLEOTIDE SEQUENCE</scope>
    <source>
        <strain evidence="6">JMRC FSU:6197</strain>
    </source>
</reference>
<evidence type="ECO:0000256" key="3">
    <source>
        <dbReference type="ARBA" id="ARBA00023002"/>
    </source>
</evidence>
<keyword evidence="4 5" id="KW-0408">Iron</keyword>
<evidence type="ECO:0000256" key="5">
    <source>
        <dbReference type="PIRSR" id="PIRSR604294-1"/>
    </source>
</evidence>
<dbReference type="GO" id="GO:0016121">
    <property type="term" value="P:carotene catabolic process"/>
    <property type="evidence" value="ECO:0007669"/>
    <property type="project" value="TreeGrafter"/>
</dbReference>
<proteinExistence type="inferred from homology"/>
<dbReference type="AlphaFoldDB" id="A0A077W8X0"/>
<organism evidence="6">
    <name type="scientific">Lichtheimia ramosa</name>
    <dbReference type="NCBI Taxonomy" id="688394"/>
    <lineage>
        <taxon>Eukaryota</taxon>
        <taxon>Fungi</taxon>
        <taxon>Fungi incertae sedis</taxon>
        <taxon>Mucoromycota</taxon>
        <taxon>Mucoromycotina</taxon>
        <taxon>Mucoromycetes</taxon>
        <taxon>Mucorales</taxon>
        <taxon>Lichtheimiaceae</taxon>
        <taxon>Lichtheimia</taxon>
    </lineage>
</organism>
<evidence type="ECO:0000256" key="4">
    <source>
        <dbReference type="ARBA" id="ARBA00023004"/>
    </source>
</evidence>
<feature type="binding site" evidence="5">
    <location>
        <position position="334"/>
    </location>
    <ligand>
        <name>Fe cation</name>
        <dbReference type="ChEBI" id="CHEBI:24875"/>
        <note>catalytic</note>
    </ligand>
</feature>
<protein>
    <submittedName>
        <fullName evidence="6">Uncharacterized protein</fullName>
    </submittedName>
</protein>
<dbReference type="Pfam" id="PF03055">
    <property type="entry name" value="RPE65"/>
    <property type="match status" value="1"/>
</dbReference>
<dbReference type="EMBL" id="LK023313">
    <property type="protein sequence ID" value="CDS03486.1"/>
    <property type="molecule type" value="Genomic_DNA"/>
</dbReference>
<name>A0A077W8X0_9FUNG</name>
<dbReference type="PANTHER" id="PTHR10543:SF24">
    <property type="entry name" value="CAROTENOID ISOMEROOXYGENASE"/>
    <property type="match status" value="1"/>
</dbReference>
<dbReference type="OrthoDB" id="407010at2759"/>
<comment type="similarity">
    <text evidence="1">Belongs to the carotenoid oxygenase family.</text>
</comment>
<feature type="binding site" evidence="5">
    <location>
        <position position="265"/>
    </location>
    <ligand>
        <name>Fe cation</name>
        <dbReference type="ChEBI" id="CHEBI:24875"/>
        <note>catalytic</note>
    </ligand>
</feature>
<evidence type="ECO:0000313" key="6">
    <source>
        <dbReference type="EMBL" id="CDS03486.1"/>
    </source>
</evidence>
<keyword evidence="2 5" id="KW-0479">Metal-binding</keyword>
<feature type="binding site" evidence="5">
    <location>
        <position position="542"/>
    </location>
    <ligand>
        <name>Fe cation</name>
        <dbReference type="ChEBI" id="CHEBI:24875"/>
        <note>catalytic</note>
    </ligand>
</feature>
<feature type="binding site" evidence="5">
    <location>
        <position position="205"/>
    </location>
    <ligand>
        <name>Fe cation</name>
        <dbReference type="ChEBI" id="CHEBI:24875"/>
        <note>catalytic</note>
    </ligand>
</feature>
<dbReference type="GO" id="GO:0010436">
    <property type="term" value="F:carotenoid dioxygenase activity"/>
    <property type="evidence" value="ECO:0007669"/>
    <property type="project" value="TreeGrafter"/>
</dbReference>
<keyword evidence="3" id="KW-0560">Oxidoreductase</keyword>
<evidence type="ECO:0000256" key="2">
    <source>
        <dbReference type="ARBA" id="ARBA00022723"/>
    </source>
</evidence>